<organism evidence="2">
    <name type="scientific">mine drainage metagenome</name>
    <dbReference type="NCBI Taxonomy" id="410659"/>
    <lineage>
        <taxon>unclassified sequences</taxon>
        <taxon>metagenomes</taxon>
        <taxon>ecological metagenomes</taxon>
    </lineage>
</organism>
<feature type="compositionally biased region" description="Basic and acidic residues" evidence="1">
    <location>
        <begin position="170"/>
        <end position="183"/>
    </location>
</feature>
<proteinExistence type="predicted"/>
<evidence type="ECO:0000256" key="1">
    <source>
        <dbReference type="SAM" id="MobiDB-lite"/>
    </source>
</evidence>
<comment type="caution">
    <text evidence="2">The sequence shown here is derived from an EMBL/GenBank/DDBJ whole genome shotgun (WGS) entry which is preliminary data.</text>
</comment>
<dbReference type="GO" id="GO:0042597">
    <property type="term" value="C:periplasmic space"/>
    <property type="evidence" value="ECO:0007669"/>
    <property type="project" value="InterPro"/>
</dbReference>
<name>A0A1J5SYM3_9ZZZZ</name>
<protein>
    <recommendedName>
        <fullName evidence="3">LTXXQ motif family protein</fullName>
    </recommendedName>
</protein>
<dbReference type="InterPro" id="IPR012899">
    <property type="entry name" value="LTXXQ"/>
</dbReference>
<evidence type="ECO:0000313" key="2">
    <source>
        <dbReference type="EMBL" id="OIR09136.1"/>
    </source>
</evidence>
<dbReference type="EMBL" id="MLJW01000028">
    <property type="protein sequence ID" value="OIR09136.1"/>
    <property type="molecule type" value="Genomic_DNA"/>
</dbReference>
<dbReference type="AlphaFoldDB" id="A0A1J5SYM3"/>
<sequence length="191" mass="20795">MPTKHVSLATLALTLPLLCAGAAQADSAAETAPPPAMAGHFLKLTPAQRAAWHQDHCLDRFAHEKARLTYLETRLALTPQQESAWRKLAAVRLKSAEGQRDACLAEQPAGTTPPSVVARAKHLQARLSARLTALETAQPPLQALYDQLDTHQRAILDRPVFHEGFGPREGFGHPDFPHHHPEFGPDGGEQP</sequence>
<reference evidence="2" key="1">
    <citation type="submission" date="2016-10" db="EMBL/GenBank/DDBJ databases">
        <title>Sequence of Gallionella enrichment culture.</title>
        <authorList>
            <person name="Poehlein A."/>
            <person name="Muehling M."/>
            <person name="Daniel R."/>
        </authorList>
    </citation>
    <scope>NUCLEOTIDE SEQUENCE</scope>
</reference>
<accession>A0A1J5SYM3</accession>
<dbReference type="Pfam" id="PF07813">
    <property type="entry name" value="LTXXQ"/>
    <property type="match status" value="1"/>
</dbReference>
<gene>
    <name evidence="2" type="ORF">GALL_87430</name>
</gene>
<feature type="region of interest" description="Disordered" evidence="1">
    <location>
        <begin position="167"/>
        <end position="191"/>
    </location>
</feature>
<evidence type="ECO:0008006" key="3">
    <source>
        <dbReference type="Google" id="ProtNLM"/>
    </source>
</evidence>